<dbReference type="GO" id="GO:0003690">
    <property type="term" value="F:double-stranded DNA binding"/>
    <property type="evidence" value="ECO:0007669"/>
    <property type="project" value="TreeGrafter"/>
</dbReference>
<dbReference type="GO" id="GO:0000793">
    <property type="term" value="C:condensed chromosome"/>
    <property type="evidence" value="ECO:0007669"/>
    <property type="project" value="TreeGrafter"/>
</dbReference>
<dbReference type="Pfam" id="PF17906">
    <property type="entry name" value="HTH_48"/>
    <property type="match status" value="1"/>
</dbReference>
<reference evidence="2 3" key="1">
    <citation type="submission" date="2013-12" db="EMBL/GenBank/DDBJ databases">
        <title>Draft genome of the parsitic nematode Ancylostoma duodenale.</title>
        <authorList>
            <person name="Mitreva M."/>
        </authorList>
    </citation>
    <scope>NUCLEOTIDE SEQUENCE [LARGE SCALE GENOMIC DNA]</scope>
    <source>
        <strain evidence="2 3">Zhejiang</strain>
    </source>
</reference>
<dbReference type="Gene3D" id="1.10.10.1450">
    <property type="match status" value="1"/>
</dbReference>
<dbReference type="GO" id="GO:0005634">
    <property type="term" value="C:nucleus"/>
    <property type="evidence" value="ECO:0007669"/>
    <property type="project" value="TreeGrafter"/>
</dbReference>
<dbReference type="InterPro" id="IPR036397">
    <property type="entry name" value="RNaseH_sf"/>
</dbReference>
<dbReference type="GO" id="GO:0015074">
    <property type="term" value="P:DNA integration"/>
    <property type="evidence" value="ECO:0007669"/>
    <property type="project" value="TreeGrafter"/>
</dbReference>
<feature type="domain" description="Mos1 transposase HTH" evidence="1">
    <location>
        <begin position="5"/>
        <end position="48"/>
    </location>
</feature>
<dbReference type="Proteomes" id="UP000054047">
    <property type="component" value="Unassembled WGS sequence"/>
</dbReference>
<dbReference type="GO" id="GO:0031297">
    <property type="term" value="P:replication fork processing"/>
    <property type="evidence" value="ECO:0007669"/>
    <property type="project" value="TreeGrafter"/>
</dbReference>
<dbReference type="GO" id="GO:0003697">
    <property type="term" value="F:single-stranded DNA binding"/>
    <property type="evidence" value="ECO:0007669"/>
    <property type="project" value="TreeGrafter"/>
</dbReference>
<evidence type="ECO:0000313" key="3">
    <source>
        <dbReference type="Proteomes" id="UP000054047"/>
    </source>
</evidence>
<dbReference type="GO" id="GO:0000014">
    <property type="term" value="F:single-stranded DNA endodeoxyribonuclease activity"/>
    <property type="evidence" value="ECO:0007669"/>
    <property type="project" value="TreeGrafter"/>
</dbReference>
<dbReference type="InterPro" id="IPR041426">
    <property type="entry name" value="Mos1_HTH"/>
</dbReference>
<sequence length="189" mass="21422">MSATKSSIRGRLLHEYQLGHYAAVGRRNVCAAMGQDVLKESTTEFWYKNRGGSTEVKDGQRAAPVCWPAAFTAHTPQWKKFCAKQGLKSAKGKVPDDLTASQKKRRFECARDLLDRHRKQPFLDRTVTCDETDCLRQPPHEQAIASSMPKASTGAKTKSERAEGYVMCVVVGWMDYSLGTRRNWPYHRR</sequence>
<dbReference type="EMBL" id="KN726248">
    <property type="protein sequence ID" value="KIH68969.1"/>
    <property type="molecule type" value="Genomic_DNA"/>
</dbReference>
<organism evidence="2 3">
    <name type="scientific">Ancylostoma duodenale</name>
    <dbReference type="NCBI Taxonomy" id="51022"/>
    <lineage>
        <taxon>Eukaryota</taxon>
        <taxon>Metazoa</taxon>
        <taxon>Ecdysozoa</taxon>
        <taxon>Nematoda</taxon>
        <taxon>Chromadorea</taxon>
        <taxon>Rhabditida</taxon>
        <taxon>Rhabditina</taxon>
        <taxon>Rhabditomorpha</taxon>
        <taxon>Strongyloidea</taxon>
        <taxon>Ancylostomatidae</taxon>
        <taxon>Ancylostomatinae</taxon>
        <taxon>Ancylostoma</taxon>
    </lineage>
</organism>
<gene>
    <name evidence="2" type="ORF">ANCDUO_00693</name>
</gene>
<proteinExistence type="predicted"/>
<dbReference type="Gene3D" id="3.30.420.10">
    <property type="entry name" value="Ribonuclease H-like superfamily/Ribonuclease H"/>
    <property type="match status" value="1"/>
</dbReference>
<evidence type="ECO:0000259" key="1">
    <source>
        <dbReference type="Pfam" id="PF17906"/>
    </source>
</evidence>
<dbReference type="GO" id="GO:0000729">
    <property type="term" value="P:DNA double-strand break processing"/>
    <property type="evidence" value="ECO:0007669"/>
    <property type="project" value="TreeGrafter"/>
</dbReference>
<dbReference type="GO" id="GO:0006303">
    <property type="term" value="P:double-strand break repair via nonhomologous end joining"/>
    <property type="evidence" value="ECO:0007669"/>
    <property type="project" value="TreeGrafter"/>
</dbReference>
<protein>
    <recommendedName>
        <fullName evidence="1">Mos1 transposase HTH domain-containing protein</fullName>
    </recommendedName>
</protein>
<evidence type="ECO:0000313" key="2">
    <source>
        <dbReference type="EMBL" id="KIH68969.1"/>
    </source>
</evidence>
<keyword evidence="3" id="KW-1185">Reference proteome</keyword>
<dbReference type="GO" id="GO:0044774">
    <property type="term" value="P:mitotic DNA integrity checkpoint signaling"/>
    <property type="evidence" value="ECO:0007669"/>
    <property type="project" value="TreeGrafter"/>
</dbReference>
<dbReference type="PANTHER" id="PTHR46060">
    <property type="entry name" value="MARINER MOS1 TRANSPOSASE-LIKE PROTEIN"/>
    <property type="match status" value="1"/>
</dbReference>
<dbReference type="PANTHER" id="PTHR46060:SF2">
    <property type="entry name" value="HISTONE-LYSINE N-METHYLTRANSFERASE SETMAR"/>
    <property type="match status" value="1"/>
</dbReference>
<dbReference type="InterPro" id="IPR052709">
    <property type="entry name" value="Transposase-MT_Hybrid"/>
</dbReference>
<dbReference type="GO" id="GO:0046975">
    <property type="term" value="F:histone H3K36 methyltransferase activity"/>
    <property type="evidence" value="ECO:0007669"/>
    <property type="project" value="TreeGrafter"/>
</dbReference>
<dbReference type="GO" id="GO:0042800">
    <property type="term" value="F:histone H3K4 methyltransferase activity"/>
    <property type="evidence" value="ECO:0007669"/>
    <property type="project" value="TreeGrafter"/>
</dbReference>
<accession>A0A0C2HBE2</accession>
<dbReference type="AlphaFoldDB" id="A0A0C2HBE2"/>
<dbReference type="GO" id="GO:0035861">
    <property type="term" value="C:site of double-strand break"/>
    <property type="evidence" value="ECO:0007669"/>
    <property type="project" value="TreeGrafter"/>
</dbReference>
<dbReference type="GO" id="GO:0044547">
    <property type="term" value="F:DNA topoisomerase binding"/>
    <property type="evidence" value="ECO:0007669"/>
    <property type="project" value="TreeGrafter"/>
</dbReference>
<name>A0A0C2HBE2_9BILA</name>